<dbReference type="InterPro" id="IPR001415">
    <property type="entry name" value="PTH/PTH-rel"/>
</dbReference>
<dbReference type="Pfam" id="PF01279">
    <property type="entry name" value="Parathyroid"/>
    <property type="match status" value="1"/>
</dbReference>
<keyword evidence="5" id="KW-0964">Secreted</keyword>
<evidence type="ECO:0000313" key="11">
    <source>
        <dbReference type="Ensembl" id="ENSELUP00000035675.2"/>
    </source>
</evidence>
<dbReference type="GO" id="GO:0005179">
    <property type="term" value="F:hormone activity"/>
    <property type="evidence" value="ECO:0007669"/>
    <property type="project" value="UniProtKB-KW"/>
</dbReference>
<dbReference type="PROSITE" id="PS00335">
    <property type="entry name" value="PARATHYROID"/>
    <property type="match status" value="1"/>
</dbReference>
<evidence type="ECO:0000256" key="4">
    <source>
        <dbReference type="ARBA" id="ARBA00022135"/>
    </source>
</evidence>
<evidence type="ECO:0000256" key="10">
    <source>
        <dbReference type="SAM" id="SignalP"/>
    </source>
</evidence>
<evidence type="ECO:0000256" key="9">
    <source>
        <dbReference type="ARBA" id="ARBA00093407"/>
    </source>
</evidence>
<evidence type="ECO:0000256" key="3">
    <source>
        <dbReference type="ARBA" id="ARBA00011605"/>
    </source>
</evidence>
<evidence type="ECO:0000256" key="7">
    <source>
        <dbReference type="ARBA" id="ARBA00022702"/>
    </source>
</evidence>
<dbReference type="PANTHER" id="PTHR10541">
    <property type="entry name" value="PARATHYROID HORMONE"/>
    <property type="match status" value="1"/>
</dbReference>
<dbReference type="Proteomes" id="UP000265140">
    <property type="component" value="Chromosome 19"/>
</dbReference>
<proteinExistence type="inferred from homology"/>
<protein>
    <recommendedName>
        <fullName evidence="4">Parathyroid hormone</fullName>
    </recommendedName>
</protein>
<dbReference type="Ensembl" id="ENSELUT00000023544.3">
    <property type="protein sequence ID" value="ENSELUP00000035675.2"/>
    <property type="gene ID" value="ENSELUG00000014682.3"/>
</dbReference>
<comment type="similarity">
    <text evidence="2">Belongs to the parathyroid hormone family.</text>
</comment>
<dbReference type="AlphaFoldDB" id="A0A3P9A3C9"/>
<reference evidence="11" key="2">
    <citation type="submission" date="2020-02" db="EMBL/GenBank/DDBJ databases">
        <title>Esox lucius (northern pike) genome, fEsoLuc1, primary haplotype.</title>
        <authorList>
            <person name="Myers G."/>
            <person name="Karagic N."/>
            <person name="Meyer A."/>
            <person name="Pippel M."/>
            <person name="Reichard M."/>
            <person name="Winkler S."/>
            <person name="Tracey A."/>
            <person name="Sims Y."/>
            <person name="Howe K."/>
            <person name="Rhie A."/>
            <person name="Formenti G."/>
            <person name="Durbin R."/>
            <person name="Fedrigo O."/>
            <person name="Jarvis E.D."/>
        </authorList>
    </citation>
    <scope>NUCLEOTIDE SEQUENCE [LARGE SCALE GENOMIC DNA]</scope>
</reference>
<dbReference type="STRING" id="8010.ENSELUP00000035638"/>
<dbReference type="PANTHER" id="PTHR10541:SF2">
    <property type="entry name" value="PARATHYROID HORMONE"/>
    <property type="match status" value="1"/>
</dbReference>
<dbReference type="OMA" id="TAGMDEL"/>
<dbReference type="SMART" id="SM00087">
    <property type="entry name" value="PTH"/>
    <property type="match status" value="1"/>
</dbReference>
<comment type="subunit">
    <text evidence="3">Interacts with PTH1R (via N-terminal extracellular domain).</text>
</comment>
<reference evidence="11" key="4">
    <citation type="submission" date="2025-09" db="UniProtKB">
        <authorList>
            <consortium name="Ensembl"/>
        </authorList>
    </citation>
    <scope>IDENTIFICATION</scope>
</reference>
<name>A0A3P9A3C9_ESOLU</name>
<evidence type="ECO:0000256" key="8">
    <source>
        <dbReference type="ARBA" id="ARBA00022729"/>
    </source>
</evidence>
<dbReference type="InterPro" id="IPR003625">
    <property type="entry name" value="PTH"/>
</dbReference>
<accession>A0A3P9A3C9</accession>
<evidence type="ECO:0000256" key="2">
    <source>
        <dbReference type="ARBA" id="ARBA00006307"/>
    </source>
</evidence>
<keyword evidence="8 10" id="KW-0732">Signal</keyword>
<organism evidence="11 12">
    <name type="scientific">Esox lucius</name>
    <name type="common">Northern pike</name>
    <dbReference type="NCBI Taxonomy" id="8010"/>
    <lineage>
        <taxon>Eukaryota</taxon>
        <taxon>Metazoa</taxon>
        <taxon>Chordata</taxon>
        <taxon>Craniata</taxon>
        <taxon>Vertebrata</taxon>
        <taxon>Euteleostomi</taxon>
        <taxon>Actinopterygii</taxon>
        <taxon>Neopterygii</taxon>
        <taxon>Teleostei</taxon>
        <taxon>Protacanthopterygii</taxon>
        <taxon>Esociformes</taxon>
        <taxon>Esocidae</taxon>
        <taxon>Esox</taxon>
    </lineage>
</organism>
<feature type="chain" id="PRO_5044283086" description="Parathyroid hormone" evidence="10">
    <location>
        <begin position="28"/>
        <end position="119"/>
    </location>
</feature>
<evidence type="ECO:0000313" key="12">
    <source>
        <dbReference type="Proteomes" id="UP000265140"/>
    </source>
</evidence>
<evidence type="ECO:0000256" key="6">
    <source>
        <dbReference type="ARBA" id="ARBA00022685"/>
    </source>
</evidence>
<keyword evidence="7" id="KW-0372">Hormone</keyword>
<sequence length="119" mass="14066">MLPFRYFDVKVALISFCILFYATQSEGRPLRHIVFHRKRSVSEVQLMHNLGEHKHVQERQDWLQVKLRDIHTASLQNPERVDKVRTRRLLPGDLPDLEDLTSNEVESILNILEELLNPQ</sequence>
<dbReference type="GO" id="GO:0006874">
    <property type="term" value="P:intracellular calcium ion homeostasis"/>
    <property type="evidence" value="ECO:0007669"/>
    <property type="project" value="InterPro"/>
</dbReference>
<evidence type="ECO:0000256" key="1">
    <source>
        <dbReference type="ARBA" id="ARBA00004613"/>
    </source>
</evidence>
<dbReference type="GeneTree" id="ENSGT00390000018603"/>
<dbReference type="Bgee" id="ENSELUG00000014682">
    <property type="expression patterns" value="Expressed in ovary and 3 other cell types or tissues"/>
</dbReference>
<dbReference type="InParanoid" id="A0A3P9A3C9"/>
<keyword evidence="6" id="KW-0165">Cleavage on pair of basic residues</keyword>
<reference evidence="12" key="1">
    <citation type="journal article" date="2014" name="PLoS ONE">
        <title>The genome and linkage map of the northern pike (Esox lucius): conserved synteny revealed between the salmonid sister group and the Neoteleostei.</title>
        <authorList>
            <person name="Rondeau E.B."/>
            <person name="Minkley D.R."/>
            <person name="Leong J.S."/>
            <person name="Messmer A.M."/>
            <person name="Jantzen J.R."/>
            <person name="von Schalburg K.R."/>
            <person name="Lemon C."/>
            <person name="Bird N.H."/>
            <person name="Koop B.F."/>
        </authorList>
    </citation>
    <scope>NUCLEOTIDE SEQUENCE</scope>
</reference>
<keyword evidence="12" id="KW-1185">Reference proteome</keyword>
<reference evidence="11" key="3">
    <citation type="submission" date="2025-08" db="UniProtKB">
        <authorList>
            <consortium name="Ensembl"/>
        </authorList>
    </citation>
    <scope>IDENTIFICATION</scope>
</reference>
<evidence type="ECO:0000256" key="5">
    <source>
        <dbReference type="ARBA" id="ARBA00022525"/>
    </source>
</evidence>
<comment type="subcellular location">
    <subcellularLocation>
        <location evidence="1">Secreted</location>
    </subcellularLocation>
</comment>
<feature type="signal peptide" evidence="10">
    <location>
        <begin position="1"/>
        <end position="27"/>
    </location>
</feature>
<comment type="function">
    <text evidence="9">Parathyroid hormone elevates calcium level by dissolving the salts in bone and preventing their renal excretion. Acts by binding to its receptor, PTH1R, activating G protein-coupled receptor signaling. Stimulates [1-14C]-2-deoxy-D-glucose (2DG) transport and glycogen synthesis in osteoblastic cells.</text>
</comment>
<dbReference type="GO" id="GO:0005576">
    <property type="term" value="C:extracellular region"/>
    <property type="evidence" value="ECO:0007669"/>
    <property type="project" value="UniProtKB-SubCell"/>
</dbReference>